<dbReference type="InterPro" id="IPR002692">
    <property type="entry name" value="S45"/>
</dbReference>
<evidence type="ECO:0000256" key="2">
    <source>
        <dbReference type="ARBA" id="ARBA00022729"/>
    </source>
</evidence>
<organism evidence="5 6">
    <name type="scientific">Novosphingobium aquiterrae</name>
    <dbReference type="NCBI Taxonomy" id="624388"/>
    <lineage>
        <taxon>Bacteria</taxon>
        <taxon>Pseudomonadati</taxon>
        <taxon>Pseudomonadota</taxon>
        <taxon>Alphaproteobacteria</taxon>
        <taxon>Sphingomonadales</taxon>
        <taxon>Sphingomonadaceae</taxon>
        <taxon>Novosphingobium</taxon>
    </lineage>
</organism>
<evidence type="ECO:0000256" key="3">
    <source>
        <dbReference type="ARBA" id="ARBA00022801"/>
    </source>
</evidence>
<dbReference type="InterPro" id="IPR014395">
    <property type="entry name" value="Pen/GL7ACA/AHL_acylase"/>
</dbReference>
<accession>A0ABV6PF89</accession>
<dbReference type="EMBL" id="JBHLTL010000001">
    <property type="protein sequence ID" value="MFC0588475.1"/>
    <property type="molecule type" value="Genomic_DNA"/>
</dbReference>
<dbReference type="PANTHER" id="PTHR34218:SF3">
    <property type="entry name" value="ACYL-HOMOSERINE LACTONE ACYLASE PVDQ"/>
    <property type="match status" value="1"/>
</dbReference>
<dbReference type="PANTHER" id="PTHR34218">
    <property type="entry name" value="PEPTIDASE S45 PENICILLIN AMIDASE"/>
    <property type="match status" value="1"/>
</dbReference>
<name>A0ABV6PF89_9SPHN</name>
<reference evidence="5 6" key="1">
    <citation type="submission" date="2024-09" db="EMBL/GenBank/DDBJ databases">
        <authorList>
            <person name="Sun Q."/>
            <person name="Mori K."/>
        </authorList>
    </citation>
    <scope>NUCLEOTIDE SEQUENCE [LARGE SCALE GENOMIC DNA]</scope>
    <source>
        <strain evidence="5 6">NCAIM B.02537</strain>
    </source>
</reference>
<dbReference type="Pfam" id="PF01804">
    <property type="entry name" value="Penicil_amidase"/>
    <property type="match status" value="1"/>
</dbReference>
<sequence length="732" mass="80036">MRKGMARTGWVVLGLFLVALVALASWEPFLAEQPGPPPPPRAYAAEVIRDEFGVPHIHGRTDADTAFGVAWAHAEDDFSTLQDVVAMTRGRYGAIAGQSGAGVDFAYHFLGARETARRHYGALPADVRAVLDAYASGLNRYAQKHPGEIKLARLFPVNGEDIATGFALRQPFFFGLDSVLGPLAEGKPFRAEHGPPLNGKPLPDFTQGGGDQLVPTPPMPLPMGETAENSGSNAFAISPARGGDGVTRLLSNSHQPYKGGVAWYELEISSDQGWHFAGATFPGSPYPFLGHNETLGWTNTVNRPDLIDIYKLQVDSDAVHYKLDGKWLPLEHHRVWLPVRIGPIVLPIPRDIWRSVHGPALVTKRGTYALRYAGIDSIASLEQYYRITKARDFGEWKQAMAIQGVPATNFIYADKAGNIAYVYNAAIPDRKAGPDWRHPVDGTRSDLIWQGPIPWTSYPQVTNPASGFVFNSNNTPLLAAGPGSEIDPAKVPAIWGVETDLTNRARRAVKLLSAPGPITRERLLTTKFDTGYERAGYVAFMFDGIARLNLKQGSDLAKAQALLATWDLTADGKGGADALAVMVLEQAMKNSYGLKVPPDPRTELAKAVEHLTRYFGRIDPPLGDVIRIRQGKIDLPNDGGGDTLRASTDWDVDRDGRLSVKHGDSFVMLVEWGKDGQVRSQSIQPYGAATTRPNDPHYADQAALFVQHRFKPVWFNRADVAAHAVRRYKVAN</sequence>
<keyword evidence="3" id="KW-0378">Hydrolase</keyword>
<dbReference type="InterPro" id="IPR029055">
    <property type="entry name" value="Ntn_hydrolases_N"/>
</dbReference>
<dbReference type="PIRSF" id="PIRSF001227">
    <property type="entry name" value="Pen_acylase"/>
    <property type="match status" value="1"/>
</dbReference>
<evidence type="ECO:0000256" key="1">
    <source>
        <dbReference type="ARBA" id="ARBA00006586"/>
    </source>
</evidence>
<dbReference type="RefSeq" id="WP_379479974.1">
    <property type="nucleotide sequence ID" value="NZ_JBHLTL010000001.1"/>
</dbReference>
<dbReference type="Gene3D" id="1.10.1400.10">
    <property type="match status" value="1"/>
</dbReference>
<comment type="similarity">
    <text evidence="1">Belongs to the peptidase S45 family.</text>
</comment>
<comment type="caution">
    <text evidence="5">The sequence shown here is derived from an EMBL/GenBank/DDBJ whole genome shotgun (WGS) entry which is preliminary data.</text>
</comment>
<evidence type="ECO:0000313" key="6">
    <source>
        <dbReference type="Proteomes" id="UP001589943"/>
    </source>
</evidence>
<dbReference type="InterPro" id="IPR043147">
    <property type="entry name" value="Penicillin_amidase_A-knob"/>
</dbReference>
<dbReference type="Gene3D" id="3.60.20.10">
    <property type="entry name" value="Glutamine Phosphoribosylpyrophosphate, subunit 1, domain 1"/>
    <property type="match status" value="1"/>
</dbReference>
<keyword evidence="4" id="KW-0865">Zymogen</keyword>
<dbReference type="InterPro" id="IPR043146">
    <property type="entry name" value="Penicillin_amidase_N_B-knob"/>
</dbReference>
<keyword evidence="2" id="KW-0732">Signal</keyword>
<dbReference type="Gene3D" id="2.30.120.10">
    <property type="match status" value="1"/>
</dbReference>
<dbReference type="Proteomes" id="UP001589943">
    <property type="component" value="Unassembled WGS sequence"/>
</dbReference>
<protein>
    <submittedName>
        <fullName evidence="5">Penicillin acylase family protein</fullName>
    </submittedName>
</protein>
<dbReference type="InterPro" id="IPR023343">
    <property type="entry name" value="Penicillin_amidase_dom1"/>
</dbReference>
<evidence type="ECO:0000313" key="5">
    <source>
        <dbReference type="EMBL" id="MFC0588475.1"/>
    </source>
</evidence>
<keyword evidence="6" id="KW-1185">Reference proteome</keyword>
<dbReference type="Gene3D" id="1.10.439.10">
    <property type="entry name" value="Penicillin Amidohydrolase, domain 1"/>
    <property type="match status" value="1"/>
</dbReference>
<gene>
    <name evidence="5" type="ORF">ACFFF7_03525</name>
</gene>
<dbReference type="SUPFAM" id="SSF56235">
    <property type="entry name" value="N-terminal nucleophile aminohydrolases (Ntn hydrolases)"/>
    <property type="match status" value="1"/>
</dbReference>
<proteinExistence type="inferred from homology"/>
<evidence type="ECO:0000256" key="4">
    <source>
        <dbReference type="ARBA" id="ARBA00023145"/>
    </source>
</evidence>